<protein>
    <submittedName>
        <fullName evidence="5">Uncharacterized protein</fullName>
    </submittedName>
</protein>
<keyword evidence="6" id="KW-1185">Reference proteome</keyword>
<dbReference type="EMBL" id="CAJPIN010020630">
    <property type="protein sequence ID" value="CAG2062494.1"/>
    <property type="molecule type" value="Genomic_DNA"/>
</dbReference>
<name>A0ABN7P8L8_TIMPD</name>
<reference evidence="5" key="1">
    <citation type="submission" date="2021-03" db="EMBL/GenBank/DDBJ databases">
        <authorList>
            <person name="Tran Van P."/>
        </authorList>
    </citation>
    <scope>NUCLEOTIDE SEQUENCE</scope>
</reference>
<keyword evidence="2" id="KW-0812">Transmembrane</keyword>
<evidence type="ECO:0000313" key="6">
    <source>
        <dbReference type="Proteomes" id="UP001153148"/>
    </source>
</evidence>
<keyword evidence="3" id="KW-1133">Transmembrane helix</keyword>
<comment type="caution">
    <text evidence="5">The sequence shown here is derived from an EMBL/GenBank/DDBJ whole genome shotgun (WGS) entry which is preliminary data.</text>
</comment>
<comment type="subcellular location">
    <subcellularLocation>
        <location evidence="1">Membrane</location>
        <topology evidence="1">Multi-pass membrane protein</topology>
    </subcellularLocation>
</comment>
<evidence type="ECO:0000256" key="2">
    <source>
        <dbReference type="ARBA" id="ARBA00022692"/>
    </source>
</evidence>
<dbReference type="Proteomes" id="UP001153148">
    <property type="component" value="Unassembled WGS sequence"/>
</dbReference>
<evidence type="ECO:0000313" key="5">
    <source>
        <dbReference type="EMBL" id="CAG2062494.1"/>
    </source>
</evidence>
<dbReference type="PANTHER" id="PTHR11662:SF399">
    <property type="entry name" value="FI19708P1-RELATED"/>
    <property type="match status" value="1"/>
</dbReference>
<dbReference type="InterPro" id="IPR036259">
    <property type="entry name" value="MFS_trans_sf"/>
</dbReference>
<sequence>MWWFLVYDTPQDHPRISEEEKKYIISSMKKEHHVKFPVPWVKIVSSLPVWAHVCMDIAVMWLSFMLGTELPTYLKNILHYNTTSVSAYE</sequence>
<organism evidence="5 6">
    <name type="scientific">Timema podura</name>
    <name type="common">Walking stick</name>
    <dbReference type="NCBI Taxonomy" id="61482"/>
    <lineage>
        <taxon>Eukaryota</taxon>
        <taxon>Metazoa</taxon>
        <taxon>Ecdysozoa</taxon>
        <taxon>Arthropoda</taxon>
        <taxon>Hexapoda</taxon>
        <taxon>Insecta</taxon>
        <taxon>Pterygota</taxon>
        <taxon>Neoptera</taxon>
        <taxon>Polyneoptera</taxon>
        <taxon>Phasmatodea</taxon>
        <taxon>Timematodea</taxon>
        <taxon>Timematoidea</taxon>
        <taxon>Timematidae</taxon>
        <taxon>Timema</taxon>
    </lineage>
</organism>
<dbReference type="PANTHER" id="PTHR11662">
    <property type="entry name" value="SOLUTE CARRIER FAMILY 17"/>
    <property type="match status" value="1"/>
</dbReference>
<proteinExistence type="predicted"/>
<dbReference type="SUPFAM" id="SSF103473">
    <property type="entry name" value="MFS general substrate transporter"/>
    <property type="match status" value="1"/>
</dbReference>
<keyword evidence="4" id="KW-0472">Membrane</keyword>
<evidence type="ECO:0000256" key="4">
    <source>
        <dbReference type="ARBA" id="ARBA00023136"/>
    </source>
</evidence>
<dbReference type="InterPro" id="IPR050382">
    <property type="entry name" value="MFS_Na/Anion_cotransporter"/>
</dbReference>
<evidence type="ECO:0000256" key="3">
    <source>
        <dbReference type="ARBA" id="ARBA00022989"/>
    </source>
</evidence>
<accession>A0ABN7P8L8</accession>
<evidence type="ECO:0000256" key="1">
    <source>
        <dbReference type="ARBA" id="ARBA00004141"/>
    </source>
</evidence>
<gene>
    <name evidence="5" type="ORF">TPAB3V08_LOCUS9445</name>
</gene>